<dbReference type="InterPro" id="IPR024524">
    <property type="entry name" value="DUF3800"/>
</dbReference>
<accession>A0A9D1HX01</accession>
<sequence>MKELSVFVDESGDIGGESRYYLLALVFHDQCNELTPTISLYEQSLGNRDLPDIPFHFSPLLRANERYQGLDVRCRSSLLMAFNTFAEHTPFSYHVFAYRKDRYSSFEAIGCAMRRDLIEFLFNHIEDFVEFNHVKIYYDNGQPLITKTLHRAFEYALSKNAIMYRDARPSEYRMFQMADFVCGIELAALKYKTHEETPTDRRFFGQWRDFKKNYLRKLRRKLLC</sequence>
<comment type="caution">
    <text evidence="1">The sequence shown here is derived from an EMBL/GenBank/DDBJ whole genome shotgun (WGS) entry which is preliminary data.</text>
</comment>
<dbReference type="AlphaFoldDB" id="A0A9D1HX01"/>
<gene>
    <name evidence="1" type="ORF">IAD17_05060</name>
</gene>
<dbReference type="Proteomes" id="UP000824078">
    <property type="component" value="Unassembled WGS sequence"/>
</dbReference>
<organism evidence="1 2">
    <name type="scientific">Candidatus Coprovicinus avistercoris</name>
    <dbReference type="NCBI Taxonomy" id="2840754"/>
    <lineage>
        <taxon>Bacteria</taxon>
        <taxon>Bacillati</taxon>
        <taxon>Actinomycetota</taxon>
        <taxon>Coriobacteriia</taxon>
        <taxon>Coriobacteriales</taxon>
        <taxon>Coriobacteriaceae</taxon>
        <taxon>Coriobacteriaceae incertae sedis</taxon>
        <taxon>Candidatus Coprovicinus</taxon>
    </lineage>
</organism>
<evidence type="ECO:0000313" key="2">
    <source>
        <dbReference type="Proteomes" id="UP000824078"/>
    </source>
</evidence>
<reference evidence="1" key="1">
    <citation type="submission" date="2020-10" db="EMBL/GenBank/DDBJ databases">
        <authorList>
            <person name="Gilroy R."/>
        </authorList>
    </citation>
    <scope>NUCLEOTIDE SEQUENCE</scope>
    <source>
        <strain evidence="1">ChiHjej12B11-29160</strain>
    </source>
</reference>
<dbReference type="EMBL" id="DVMQ01000016">
    <property type="protein sequence ID" value="HIU24271.1"/>
    <property type="molecule type" value="Genomic_DNA"/>
</dbReference>
<protein>
    <submittedName>
        <fullName evidence="1">DUF3800 domain-containing protein</fullName>
    </submittedName>
</protein>
<proteinExistence type="predicted"/>
<name>A0A9D1HX01_9ACTN</name>
<evidence type="ECO:0000313" key="1">
    <source>
        <dbReference type="EMBL" id="HIU24271.1"/>
    </source>
</evidence>
<reference evidence="1" key="2">
    <citation type="journal article" date="2021" name="PeerJ">
        <title>Extensive microbial diversity within the chicken gut microbiome revealed by metagenomics and culture.</title>
        <authorList>
            <person name="Gilroy R."/>
            <person name="Ravi A."/>
            <person name="Getino M."/>
            <person name="Pursley I."/>
            <person name="Horton D.L."/>
            <person name="Alikhan N.F."/>
            <person name="Baker D."/>
            <person name="Gharbi K."/>
            <person name="Hall N."/>
            <person name="Watson M."/>
            <person name="Adriaenssens E.M."/>
            <person name="Foster-Nyarko E."/>
            <person name="Jarju S."/>
            <person name="Secka A."/>
            <person name="Antonio M."/>
            <person name="Oren A."/>
            <person name="Chaudhuri R.R."/>
            <person name="La Ragione R."/>
            <person name="Hildebrand F."/>
            <person name="Pallen M.J."/>
        </authorList>
    </citation>
    <scope>NUCLEOTIDE SEQUENCE</scope>
    <source>
        <strain evidence="1">ChiHjej12B11-29160</strain>
    </source>
</reference>
<dbReference type="Pfam" id="PF12686">
    <property type="entry name" value="DUF3800"/>
    <property type="match status" value="1"/>
</dbReference>